<keyword evidence="2" id="KW-0378">Hydrolase</keyword>
<proteinExistence type="predicted"/>
<reference evidence="2 3" key="1">
    <citation type="submission" date="2017-05" db="EMBL/GenBank/DDBJ databases">
        <title>Streptomyces alboflavus Genome sequencing and assembly.</title>
        <authorList>
            <person name="Wang Y."/>
            <person name="Du B."/>
            <person name="Ding Y."/>
            <person name="Liu H."/>
            <person name="Hou Q."/>
            <person name="Liu K."/>
            <person name="Wang C."/>
            <person name="Yao L."/>
        </authorList>
    </citation>
    <scope>NUCLEOTIDE SEQUENCE [LARGE SCALE GENOMIC DNA]</scope>
    <source>
        <strain evidence="2 3">MDJK44</strain>
    </source>
</reference>
<dbReference type="InterPro" id="IPR044925">
    <property type="entry name" value="His-Me_finger_sf"/>
</dbReference>
<dbReference type="Proteomes" id="UP000195880">
    <property type="component" value="Chromosome"/>
</dbReference>
<dbReference type="SUPFAM" id="SSF54060">
    <property type="entry name" value="His-Me finger endonucleases"/>
    <property type="match status" value="1"/>
</dbReference>
<dbReference type="AlphaFoldDB" id="A0A1Z1W596"/>
<dbReference type="Gene3D" id="1.10.10.10">
    <property type="entry name" value="Winged helix-like DNA-binding domain superfamily/Winged helix DNA-binding domain"/>
    <property type="match status" value="1"/>
</dbReference>
<dbReference type="KEGG" id="salf:SMD44_00978"/>
<dbReference type="Gene3D" id="3.90.75.10">
    <property type="entry name" value="Homing Intron 3 (I-ppo) Encoded Endonuclease, Chain A"/>
    <property type="match status" value="1"/>
</dbReference>
<organism evidence="2 3">
    <name type="scientific">Streptomyces alboflavus</name>
    <dbReference type="NCBI Taxonomy" id="67267"/>
    <lineage>
        <taxon>Bacteria</taxon>
        <taxon>Bacillati</taxon>
        <taxon>Actinomycetota</taxon>
        <taxon>Actinomycetes</taxon>
        <taxon>Kitasatosporales</taxon>
        <taxon>Streptomycetaceae</taxon>
        <taxon>Streptomyces</taxon>
    </lineage>
</organism>
<dbReference type="GO" id="GO:0004519">
    <property type="term" value="F:endonuclease activity"/>
    <property type="evidence" value="ECO:0007669"/>
    <property type="project" value="UniProtKB-KW"/>
</dbReference>
<evidence type="ECO:0000313" key="2">
    <source>
        <dbReference type="EMBL" id="ARX81580.1"/>
    </source>
</evidence>
<sequence length="225" mass="25185">MPPEMRDPEERFWEKVNRNGPLPICRPELGSCWIWEGQLQRNGYGVFTIRTKSYRAHRFAYSLTAELVDGLQIDHLCRTRACVRASHLEQVTARMNTLRGTSVGAVNATRTHCPKGHTYAGDNLYVTPDGCRQCKACRRAACRVSACRPRNLTPPLLTMLELFTEDITRREVAERMGLSIGGVASTAGRLYRLLGVSSREDAVAVARQRGLLRSPGEGEARALRE</sequence>
<dbReference type="InterPro" id="IPR016032">
    <property type="entry name" value="Sig_transdc_resp-reg_C-effctor"/>
</dbReference>
<dbReference type="Pfam" id="PF13392">
    <property type="entry name" value="HNH_3"/>
    <property type="match status" value="1"/>
</dbReference>
<dbReference type="InterPro" id="IPR003615">
    <property type="entry name" value="HNH_nuc"/>
</dbReference>
<protein>
    <submittedName>
        <fullName evidence="2">HNH endonuclease</fullName>
    </submittedName>
</protein>
<dbReference type="GO" id="GO:0003677">
    <property type="term" value="F:DNA binding"/>
    <property type="evidence" value="ECO:0007669"/>
    <property type="project" value="InterPro"/>
</dbReference>
<dbReference type="GO" id="GO:0006355">
    <property type="term" value="P:regulation of DNA-templated transcription"/>
    <property type="evidence" value="ECO:0007669"/>
    <property type="project" value="InterPro"/>
</dbReference>
<name>A0A1Z1W596_9ACTN</name>
<dbReference type="SUPFAM" id="SSF46894">
    <property type="entry name" value="C-terminal effector domain of the bipartite response regulators"/>
    <property type="match status" value="1"/>
</dbReference>
<keyword evidence="3" id="KW-1185">Reference proteome</keyword>
<evidence type="ECO:0000313" key="3">
    <source>
        <dbReference type="Proteomes" id="UP000195880"/>
    </source>
</evidence>
<gene>
    <name evidence="2" type="ORF">SMD44_00978</name>
</gene>
<accession>A0A1Z1W596</accession>
<feature type="domain" description="HNH nuclease" evidence="1">
    <location>
        <begin position="68"/>
        <end position="97"/>
    </location>
</feature>
<evidence type="ECO:0000259" key="1">
    <source>
        <dbReference type="Pfam" id="PF13392"/>
    </source>
</evidence>
<dbReference type="InterPro" id="IPR036388">
    <property type="entry name" value="WH-like_DNA-bd_sf"/>
</dbReference>
<dbReference type="InterPro" id="IPR044930">
    <property type="entry name" value="Homing_endonuclease_His-Me"/>
</dbReference>
<dbReference type="EMBL" id="CP021748">
    <property type="protein sequence ID" value="ARX81580.1"/>
    <property type="molecule type" value="Genomic_DNA"/>
</dbReference>
<keyword evidence="2" id="KW-0540">Nuclease</keyword>
<keyword evidence="2" id="KW-0255">Endonuclease</keyword>